<gene>
    <name evidence="2" type="ORF">CUN48_09745</name>
</gene>
<evidence type="ECO:0000313" key="3">
    <source>
        <dbReference type="Proteomes" id="UP000230790"/>
    </source>
</evidence>
<keyword evidence="1" id="KW-0472">Membrane</keyword>
<dbReference type="InterPro" id="IPR046357">
    <property type="entry name" value="PPIase_dom_sf"/>
</dbReference>
<evidence type="ECO:0008006" key="4">
    <source>
        <dbReference type="Google" id="ProtNLM"/>
    </source>
</evidence>
<comment type="caution">
    <text evidence="2">The sequence shown here is derived from an EMBL/GenBank/DDBJ whole genome shotgun (WGS) entry which is preliminary data.</text>
</comment>
<dbReference type="SUPFAM" id="SSF109998">
    <property type="entry name" value="Triger factor/SurA peptide-binding domain-like"/>
    <property type="match status" value="1"/>
</dbReference>
<dbReference type="PANTHER" id="PTHR47245">
    <property type="entry name" value="PEPTIDYLPROLYL ISOMERASE"/>
    <property type="match status" value="1"/>
</dbReference>
<dbReference type="InterPro" id="IPR050245">
    <property type="entry name" value="PrsA_foldase"/>
</dbReference>
<dbReference type="EMBL" id="PGTN01000060">
    <property type="protein sequence ID" value="PJF47225.1"/>
    <property type="molecule type" value="Genomic_DNA"/>
</dbReference>
<protein>
    <recommendedName>
        <fullName evidence="4">PpiC domain-containing protein</fullName>
    </recommendedName>
</protein>
<accession>A0A2M8QBP9</accession>
<dbReference type="Proteomes" id="UP000230790">
    <property type="component" value="Unassembled WGS sequence"/>
</dbReference>
<dbReference type="InterPro" id="IPR027304">
    <property type="entry name" value="Trigger_fact/SurA_dom_sf"/>
</dbReference>
<evidence type="ECO:0000256" key="1">
    <source>
        <dbReference type="SAM" id="Phobius"/>
    </source>
</evidence>
<reference evidence="2 3" key="1">
    <citation type="submission" date="2017-11" db="EMBL/GenBank/DDBJ databases">
        <title>Evolution of Phototrophy in the Chloroflexi Phylum Driven by Horizontal Gene Transfer.</title>
        <authorList>
            <person name="Ward L.M."/>
            <person name="Hemp J."/>
            <person name="Shih P.M."/>
            <person name="Mcglynn S.E."/>
            <person name="Fischer W."/>
        </authorList>
    </citation>
    <scope>NUCLEOTIDE SEQUENCE [LARGE SCALE GENOMIC DNA]</scope>
    <source>
        <strain evidence="2">JP3_7</strain>
    </source>
</reference>
<keyword evidence="1" id="KW-0812">Transmembrane</keyword>
<proteinExistence type="predicted"/>
<dbReference type="PANTHER" id="PTHR47245:SF2">
    <property type="entry name" value="PEPTIDYL-PROLYL CIS-TRANS ISOMERASE HP_0175-RELATED"/>
    <property type="match status" value="1"/>
</dbReference>
<evidence type="ECO:0000313" key="2">
    <source>
        <dbReference type="EMBL" id="PJF47225.1"/>
    </source>
</evidence>
<dbReference type="Pfam" id="PF13624">
    <property type="entry name" value="SurA_N_3"/>
    <property type="match status" value="1"/>
</dbReference>
<dbReference type="AlphaFoldDB" id="A0A2M8QBP9"/>
<dbReference type="Gene3D" id="3.10.50.40">
    <property type="match status" value="1"/>
</dbReference>
<organism evidence="2 3">
    <name type="scientific">Candidatus Thermofonsia Clade 3 bacterium</name>
    <dbReference type="NCBI Taxonomy" id="2364212"/>
    <lineage>
        <taxon>Bacteria</taxon>
        <taxon>Bacillati</taxon>
        <taxon>Chloroflexota</taxon>
        <taxon>Candidatus Thermofontia</taxon>
        <taxon>Candidatus Thermofonsia Clade 3</taxon>
    </lineage>
</organism>
<name>A0A2M8QBP9_9CHLR</name>
<dbReference type="GO" id="GO:0003755">
    <property type="term" value="F:peptidyl-prolyl cis-trans isomerase activity"/>
    <property type="evidence" value="ECO:0007669"/>
    <property type="project" value="InterPro"/>
</dbReference>
<sequence>MTKKNESLSARLTRVQISRYERERRQRQIIILGSLALAVIVGGLVVAALVDMLVIQPQRAVASVGDETINVQQLQKRMRYDQAQLLGRFNQLQQQVSQLQQDNNPSAEFLQQFYQQQLQQIVLQSSAEQIAQNALSTLIDDALIRQEANRRGITVTPDEVTEELEKSFGFYRKTLTPFPTYTPVTPDTPVPTAAGAVTATAAAGLTPSPTVVLPTATPRLQPTSITAGDFQLLLQSTLAEYQPLGITEQDLRDLVASSLYRERLQEAFAQETPKTAPHYKFDYVRFNALEEAQKAAERLARGELTFAALISQTNAITEPAPIGNGASLDWISRPRARDQFGATIADQLATAPLGTPTPVITSSFGSFYILLPLGREERPLAESELQSEQRRTFDNWLSAARENAAQVKRLIDPTKVIPQAVRDAARNFQAQYGGGEG</sequence>
<keyword evidence="1" id="KW-1133">Transmembrane helix</keyword>
<dbReference type="Gene3D" id="1.10.4030.10">
    <property type="entry name" value="Porin chaperone SurA, peptide-binding domain"/>
    <property type="match status" value="1"/>
</dbReference>
<feature type="transmembrane region" description="Helical" evidence="1">
    <location>
        <begin position="29"/>
        <end position="50"/>
    </location>
</feature>